<dbReference type="PANTHER" id="PTHR35010">
    <property type="entry name" value="BLL4672 PROTEIN-RELATED"/>
    <property type="match status" value="1"/>
</dbReference>
<dbReference type="EMBL" id="BAAFZP010000001">
    <property type="protein sequence ID" value="GAB1581256.1"/>
    <property type="molecule type" value="Genomic_DNA"/>
</dbReference>
<dbReference type="PROSITE" id="PS50943">
    <property type="entry name" value="HTH_CROC1"/>
    <property type="match status" value="1"/>
</dbReference>
<keyword evidence="3" id="KW-1185">Reference proteome</keyword>
<dbReference type="InterPro" id="IPR001387">
    <property type="entry name" value="Cro/C1-type_HTH"/>
</dbReference>
<feature type="domain" description="HTH cro/C1-type" evidence="1">
    <location>
        <begin position="12"/>
        <end position="66"/>
    </location>
</feature>
<dbReference type="CDD" id="cd00093">
    <property type="entry name" value="HTH_XRE"/>
    <property type="match status" value="1"/>
</dbReference>
<dbReference type="RefSeq" id="WP_407864121.1">
    <property type="nucleotide sequence ID" value="NZ_BAAFZP010000001.1"/>
</dbReference>
<dbReference type="Pfam" id="PF01381">
    <property type="entry name" value="HTH_3"/>
    <property type="match status" value="1"/>
</dbReference>
<dbReference type="InterPro" id="IPR041413">
    <property type="entry name" value="MLTR_LBD"/>
</dbReference>
<dbReference type="Gene3D" id="1.10.260.40">
    <property type="entry name" value="lambda repressor-like DNA-binding domains"/>
    <property type="match status" value="1"/>
</dbReference>
<dbReference type="PANTHER" id="PTHR35010:SF4">
    <property type="entry name" value="BLL5781 PROTEIN"/>
    <property type="match status" value="1"/>
</dbReference>
<dbReference type="Pfam" id="PF17765">
    <property type="entry name" value="MLTR_LBD"/>
    <property type="match status" value="1"/>
</dbReference>
<comment type="caution">
    <text evidence="2">The sequence shown here is derived from an EMBL/GenBank/DDBJ whole genome shotgun (WGS) entry which is preliminary data.</text>
</comment>
<dbReference type="SUPFAM" id="SSF47413">
    <property type="entry name" value="lambda repressor-like DNA-binding domains"/>
    <property type="match status" value="1"/>
</dbReference>
<proteinExistence type="predicted"/>
<evidence type="ECO:0000313" key="3">
    <source>
        <dbReference type="Proteomes" id="UP001628091"/>
    </source>
</evidence>
<gene>
    <name evidence="2" type="ORF">PPNSA23_11990</name>
</gene>
<accession>A0ABQ0GX48</accession>
<dbReference type="InterPro" id="IPR010982">
    <property type="entry name" value="Lambda_DNA-bd_dom_sf"/>
</dbReference>
<evidence type="ECO:0000313" key="2">
    <source>
        <dbReference type="EMBL" id="GAB1581256.1"/>
    </source>
</evidence>
<sequence length="268" mass="29457">MTHTSASVGNLIQSWRRNRRLSQLDLAAGAGISQKHLSFVESGRSQPSREMILHLAEHLGIPMREQNALLLAAGYAPVYRERALDDPELETAREAVDLILKGHEPHPALAVDRQWNLISANRAVDFLLQGVDAALLSPPVNVLRLSLHPEGLGPRIVNYRQWRAHVIERLVRQMDHLPDALLMALVGEIKSYPVPAGAKPYRGDTALNAIAVPFMLATEKGTLSFISTTTVFGTAVDITLSELVIESFFPADRQTAEIMRLSAVPSEA</sequence>
<name>A0ABQ0GX48_9HYPH</name>
<protein>
    <submittedName>
        <fullName evidence="2">Helix-turn-helix transcriptional regulator</fullName>
    </submittedName>
</protein>
<evidence type="ECO:0000259" key="1">
    <source>
        <dbReference type="PROSITE" id="PS50943"/>
    </source>
</evidence>
<dbReference type="Proteomes" id="UP001628091">
    <property type="component" value="Unassembled WGS sequence"/>
</dbReference>
<organism evidence="2 3">
    <name type="scientific">Phyllobacterium phragmitis</name>
    <dbReference type="NCBI Taxonomy" id="2670329"/>
    <lineage>
        <taxon>Bacteria</taxon>
        <taxon>Pseudomonadati</taxon>
        <taxon>Pseudomonadota</taxon>
        <taxon>Alphaproteobacteria</taxon>
        <taxon>Hyphomicrobiales</taxon>
        <taxon>Phyllobacteriaceae</taxon>
        <taxon>Phyllobacterium</taxon>
    </lineage>
</organism>
<dbReference type="SMART" id="SM00530">
    <property type="entry name" value="HTH_XRE"/>
    <property type="match status" value="1"/>
</dbReference>
<reference evidence="2 3" key="1">
    <citation type="submission" date="2024-10" db="EMBL/GenBank/DDBJ databases">
        <title>Isolation, draft genome sequencing and identification of Phyllobacterium sp. NSA23, isolated from leaf soil.</title>
        <authorList>
            <person name="Akita H."/>
        </authorList>
    </citation>
    <scope>NUCLEOTIDE SEQUENCE [LARGE SCALE GENOMIC DNA]</scope>
    <source>
        <strain evidence="2 3">NSA23</strain>
    </source>
</reference>